<accession>X0XEQ2</accession>
<dbReference type="EMBL" id="BARS01041126">
    <property type="protein sequence ID" value="GAG41669.1"/>
    <property type="molecule type" value="Genomic_DNA"/>
</dbReference>
<organism evidence="2">
    <name type="scientific">marine sediment metagenome</name>
    <dbReference type="NCBI Taxonomy" id="412755"/>
    <lineage>
        <taxon>unclassified sequences</taxon>
        <taxon>metagenomes</taxon>
        <taxon>ecological metagenomes</taxon>
    </lineage>
</organism>
<sequence>MGDQETVYPLTRSVDSYEALENEVQTIKEDLGTIMERAKDLFKGGRPFDEKLDFDASMAPARIWALLSEIEDVDLFVNTFNNLGEPRRKEIADHVLTHCNIFTGKASVFSSRYDNESGFME</sequence>
<feature type="non-terminal residue" evidence="2">
    <location>
        <position position="121"/>
    </location>
</feature>
<gene>
    <name evidence="2" type="ORF">S01H1_62598</name>
</gene>
<evidence type="ECO:0000313" key="2">
    <source>
        <dbReference type="EMBL" id="GAG41669.1"/>
    </source>
</evidence>
<dbReference type="AlphaFoldDB" id="X0XEQ2"/>
<protein>
    <submittedName>
        <fullName evidence="2">Uncharacterized protein</fullName>
    </submittedName>
</protein>
<comment type="caution">
    <text evidence="2">The sequence shown here is derived from an EMBL/GenBank/DDBJ whole genome shotgun (WGS) entry which is preliminary data.</text>
</comment>
<keyword evidence="1" id="KW-0175">Coiled coil</keyword>
<reference evidence="2" key="1">
    <citation type="journal article" date="2014" name="Front. Microbiol.">
        <title>High frequency of phylogenetically diverse reductive dehalogenase-homologous genes in deep subseafloor sedimentary metagenomes.</title>
        <authorList>
            <person name="Kawai M."/>
            <person name="Futagami T."/>
            <person name="Toyoda A."/>
            <person name="Takaki Y."/>
            <person name="Nishi S."/>
            <person name="Hori S."/>
            <person name="Arai W."/>
            <person name="Tsubouchi T."/>
            <person name="Morono Y."/>
            <person name="Uchiyama I."/>
            <person name="Ito T."/>
            <person name="Fujiyama A."/>
            <person name="Inagaki F."/>
            <person name="Takami H."/>
        </authorList>
    </citation>
    <scope>NUCLEOTIDE SEQUENCE</scope>
    <source>
        <strain evidence="2">Expedition CK06-06</strain>
    </source>
</reference>
<feature type="coiled-coil region" evidence="1">
    <location>
        <begin position="10"/>
        <end position="37"/>
    </location>
</feature>
<evidence type="ECO:0000256" key="1">
    <source>
        <dbReference type="SAM" id="Coils"/>
    </source>
</evidence>
<name>X0XEQ2_9ZZZZ</name>
<proteinExistence type="predicted"/>